<evidence type="ECO:0000313" key="4">
    <source>
        <dbReference type="Proteomes" id="UP000267223"/>
    </source>
</evidence>
<evidence type="ECO:0000313" key="3">
    <source>
        <dbReference type="EMBL" id="RNI39155.1"/>
    </source>
</evidence>
<dbReference type="Pfam" id="PF21688">
    <property type="entry name" value="FAD-depend_C"/>
    <property type="match status" value="1"/>
</dbReference>
<dbReference type="Proteomes" id="UP000267223">
    <property type="component" value="Unassembled WGS sequence"/>
</dbReference>
<dbReference type="OrthoDB" id="9772594at2"/>
<gene>
    <name evidence="3" type="ORF">EFY79_05815</name>
</gene>
<dbReference type="Pfam" id="PF07992">
    <property type="entry name" value="Pyr_redox_2"/>
    <property type="match status" value="1"/>
</dbReference>
<dbReference type="PRINTS" id="PR00411">
    <property type="entry name" value="PNDRDTASEI"/>
</dbReference>
<dbReference type="InterPro" id="IPR049516">
    <property type="entry name" value="FAD-depend_C"/>
</dbReference>
<dbReference type="SUPFAM" id="SSF51905">
    <property type="entry name" value="FAD/NAD(P)-binding domain"/>
    <property type="match status" value="1"/>
</dbReference>
<proteinExistence type="predicted"/>
<dbReference type="GO" id="GO:0016491">
    <property type="term" value="F:oxidoreductase activity"/>
    <property type="evidence" value="ECO:0007669"/>
    <property type="project" value="InterPro"/>
</dbReference>
<feature type="domain" description="FAD-dependent protein C-terminal" evidence="2">
    <location>
        <begin position="270"/>
        <end position="483"/>
    </location>
</feature>
<name>A0A3M9NNT0_9BACT</name>
<accession>A0A3M9NNT0</accession>
<feature type="domain" description="FAD/NAD(P)-binding" evidence="1">
    <location>
        <begin position="84"/>
        <end position="255"/>
    </location>
</feature>
<evidence type="ECO:0000259" key="2">
    <source>
        <dbReference type="Pfam" id="PF21688"/>
    </source>
</evidence>
<dbReference type="InterPro" id="IPR036188">
    <property type="entry name" value="FAD/NAD-bd_sf"/>
</dbReference>
<protein>
    <submittedName>
        <fullName evidence="3">FAD-binding protein</fullName>
    </submittedName>
</protein>
<keyword evidence="4" id="KW-1185">Reference proteome</keyword>
<dbReference type="PRINTS" id="PR00368">
    <property type="entry name" value="FADPNR"/>
</dbReference>
<sequence length="533" mass="58709">MQQKITLKLLPSEAQNESVIAERIAQFLSKKTRAVSGFQIIKKSIDARGKNVWINLLVTAYIDEPIPPKNELKFAFKNVERAAKKVIIIGGGPAGIFAALRLIENGVKPIILERGKEVRARRRDLAVLNKEGIINPESNYCFGEGGAGTYSDGKLYTRSSKRGDINRVLHLFVHFGANENILSDAHPHIGTNKLPSIITAMRKCILDCGGEFHFDKKVIDFVIAQNEIKAVKTADGDALHANSFILATGHSARDIFHLLHQKKLQVLAKPFALGVRVEHPQELINSLQYGSHNQQQEFLPPASYSLVDQVEGRGVFSFCMCPGGIIAPASTNEKEVVVNGWSPSKRNNPYANSGMVVQLEIEDVIKYNCEAKTKREAQINSPFIMMDFQKEIEQQAFQMGGGKFVAPAQRMVDFTENKISSTLPKCSYLPGVASVSLNEILPPFINNRLKKAFQSFAKKLPGKNKQTGYFTNEALLVATESRTSSPVRIPRDERLLHHPQIKNLFPCGEGAGYAGGIVSAAMDGERVATACGN</sequence>
<dbReference type="InterPro" id="IPR028348">
    <property type="entry name" value="FAD-binding_protein"/>
</dbReference>
<dbReference type="EMBL" id="RJJR01000002">
    <property type="protein sequence ID" value="RNI39155.1"/>
    <property type="molecule type" value="Genomic_DNA"/>
</dbReference>
<dbReference type="Gene3D" id="3.50.50.60">
    <property type="entry name" value="FAD/NAD(P)-binding domain"/>
    <property type="match status" value="2"/>
</dbReference>
<comment type="caution">
    <text evidence="3">The sequence shown here is derived from an EMBL/GenBank/DDBJ whole genome shotgun (WGS) entry which is preliminary data.</text>
</comment>
<dbReference type="PANTHER" id="PTHR42842:SF3">
    <property type="entry name" value="FAD_NAD(P)-BINDING OXIDOREDUCTASE FAMILY PROTEIN"/>
    <property type="match status" value="1"/>
</dbReference>
<dbReference type="PIRSF" id="PIRSF038984">
    <property type="entry name" value="FAD_binding_protein"/>
    <property type="match status" value="1"/>
</dbReference>
<dbReference type="RefSeq" id="WP_123119720.1">
    <property type="nucleotide sequence ID" value="NZ_RJJR01000002.1"/>
</dbReference>
<dbReference type="PANTHER" id="PTHR42842">
    <property type="entry name" value="FAD/NAD(P)-BINDING OXIDOREDUCTASE"/>
    <property type="match status" value="1"/>
</dbReference>
<dbReference type="InterPro" id="IPR023753">
    <property type="entry name" value="FAD/NAD-binding_dom"/>
</dbReference>
<evidence type="ECO:0000259" key="1">
    <source>
        <dbReference type="Pfam" id="PF07992"/>
    </source>
</evidence>
<reference evidence="3 4" key="1">
    <citation type="submission" date="2018-11" db="EMBL/GenBank/DDBJ databases">
        <title>Draft genome sequence of Ferruginibacter sp. BO-59.</title>
        <authorList>
            <person name="Im W.T."/>
        </authorList>
    </citation>
    <scope>NUCLEOTIDE SEQUENCE [LARGE SCALE GENOMIC DNA]</scope>
    <source>
        <strain evidence="3 4">BO-59</strain>
    </source>
</reference>
<organism evidence="3 4">
    <name type="scientific">Hanamia caeni</name>
    <dbReference type="NCBI Taxonomy" id="2294116"/>
    <lineage>
        <taxon>Bacteria</taxon>
        <taxon>Pseudomonadati</taxon>
        <taxon>Bacteroidota</taxon>
        <taxon>Chitinophagia</taxon>
        <taxon>Chitinophagales</taxon>
        <taxon>Chitinophagaceae</taxon>
        <taxon>Hanamia</taxon>
    </lineage>
</organism>
<dbReference type="AlphaFoldDB" id="A0A3M9NNT0"/>